<dbReference type="EMBL" id="NMUH01000594">
    <property type="protein sequence ID" value="MQL81872.1"/>
    <property type="molecule type" value="Genomic_DNA"/>
</dbReference>
<dbReference type="PANTHER" id="PTHR35278">
    <property type="entry name" value="TRANSMEMBRANE PROTEIN-RELATED"/>
    <property type="match status" value="1"/>
</dbReference>
<dbReference type="OrthoDB" id="1916120at2759"/>
<keyword evidence="1" id="KW-0732">Signal</keyword>
<protein>
    <submittedName>
        <fullName evidence="2">Uncharacterized protein</fullName>
    </submittedName>
</protein>
<evidence type="ECO:0000256" key="1">
    <source>
        <dbReference type="SAM" id="SignalP"/>
    </source>
</evidence>
<sequence length="142" mass="17066">METTAFFFFYLLFKVGIIQCMGRNLCKMSWAACQAYWSALKGIVSFLWHKLKNTKRVHRRRFRDIEEGCSSSDDDGFSHDRGSSRVMRWRESVRERRKDRMRRSLYPKRKGWKNRRYGSSSSHCHDYQWPGFELGLYESAQT</sequence>
<evidence type="ECO:0000313" key="2">
    <source>
        <dbReference type="EMBL" id="MQL81872.1"/>
    </source>
</evidence>
<dbReference type="AlphaFoldDB" id="A0A843U8S6"/>
<dbReference type="PANTHER" id="PTHR35278:SF4">
    <property type="entry name" value="TRANSMEMBRANE PROTEIN"/>
    <property type="match status" value="1"/>
</dbReference>
<comment type="caution">
    <text evidence="2">The sequence shown here is derived from an EMBL/GenBank/DDBJ whole genome shotgun (WGS) entry which is preliminary data.</text>
</comment>
<organism evidence="2 3">
    <name type="scientific">Colocasia esculenta</name>
    <name type="common">Wild taro</name>
    <name type="synonym">Arum esculentum</name>
    <dbReference type="NCBI Taxonomy" id="4460"/>
    <lineage>
        <taxon>Eukaryota</taxon>
        <taxon>Viridiplantae</taxon>
        <taxon>Streptophyta</taxon>
        <taxon>Embryophyta</taxon>
        <taxon>Tracheophyta</taxon>
        <taxon>Spermatophyta</taxon>
        <taxon>Magnoliopsida</taxon>
        <taxon>Liliopsida</taxon>
        <taxon>Araceae</taxon>
        <taxon>Aroideae</taxon>
        <taxon>Colocasieae</taxon>
        <taxon>Colocasia</taxon>
    </lineage>
</organism>
<evidence type="ECO:0000313" key="3">
    <source>
        <dbReference type="Proteomes" id="UP000652761"/>
    </source>
</evidence>
<keyword evidence="3" id="KW-1185">Reference proteome</keyword>
<accession>A0A843U8S6</accession>
<feature type="chain" id="PRO_5032874244" evidence="1">
    <location>
        <begin position="23"/>
        <end position="142"/>
    </location>
</feature>
<name>A0A843U8S6_COLES</name>
<proteinExistence type="predicted"/>
<feature type="signal peptide" evidence="1">
    <location>
        <begin position="1"/>
        <end position="22"/>
    </location>
</feature>
<dbReference type="Proteomes" id="UP000652761">
    <property type="component" value="Unassembled WGS sequence"/>
</dbReference>
<gene>
    <name evidence="2" type="ORF">Taro_014346</name>
</gene>
<reference evidence="2" key="1">
    <citation type="submission" date="2017-07" db="EMBL/GenBank/DDBJ databases">
        <title>Taro Niue Genome Assembly and Annotation.</title>
        <authorList>
            <person name="Atibalentja N."/>
            <person name="Keating K."/>
            <person name="Fields C.J."/>
        </authorList>
    </citation>
    <scope>NUCLEOTIDE SEQUENCE</scope>
    <source>
        <strain evidence="2">Niue_2</strain>
        <tissue evidence="2">Leaf</tissue>
    </source>
</reference>